<accession>A0ABP5FSB1</accession>
<name>A0ABP5FSB1_9ACTN</name>
<evidence type="ECO:0008006" key="3">
    <source>
        <dbReference type="Google" id="ProtNLM"/>
    </source>
</evidence>
<evidence type="ECO:0000313" key="2">
    <source>
        <dbReference type="Proteomes" id="UP001500751"/>
    </source>
</evidence>
<sequence length="332" mass="36522">MQRELSYDIQVQDEYVSWRDWLDEQLAQLPEGKADTLAGRLWQDEFFWSVIFELAAGAALRRAGFSVAYEQPLDGRSGLTPDWTVTTSGGQPLFLVEVHTDDPSKETFAQMRAWHHLVEAIKKIPVSVVLQLAATEGPPRPPEAGTAKKIAAEVQQQLLSVWNWSQPAPIRITSHGYTFLVMGDPRLGGRAMDSPLGMHAAFDPPTSRAGMVSADKLLARVADKVSKYRQLADRYGLPLAIAVGAHKFTGVTLETVDYALNGAEAPMITMQFGAGDTHIGDVTVQMGPVKPWPMPPDLAALLWIDHAFPFEMTVRPNMSARRSFPDFGQVAG</sequence>
<comment type="caution">
    <text evidence="1">The sequence shown here is derived from an EMBL/GenBank/DDBJ whole genome shotgun (WGS) entry which is preliminary data.</text>
</comment>
<evidence type="ECO:0000313" key="1">
    <source>
        <dbReference type="EMBL" id="GAA2030948.1"/>
    </source>
</evidence>
<protein>
    <recommendedName>
        <fullName evidence="3">DUF4263 domain-containing protein</fullName>
    </recommendedName>
</protein>
<dbReference type="EMBL" id="BAAAQN010000017">
    <property type="protein sequence ID" value="GAA2030948.1"/>
    <property type="molecule type" value="Genomic_DNA"/>
</dbReference>
<reference evidence="2" key="1">
    <citation type="journal article" date="2019" name="Int. J. Syst. Evol. Microbiol.">
        <title>The Global Catalogue of Microorganisms (GCM) 10K type strain sequencing project: providing services to taxonomists for standard genome sequencing and annotation.</title>
        <authorList>
            <consortium name="The Broad Institute Genomics Platform"/>
            <consortium name="The Broad Institute Genome Sequencing Center for Infectious Disease"/>
            <person name="Wu L."/>
            <person name="Ma J."/>
        </authorList>
    </citation>
    <scope>NUCLEOTIDE SEQUENCE [LARGE SCALE GENOMIC DNA]</scope>
    <source>
        <strain evidence="2">JCM 16014</strain>
    </source>
</reference>
<gene>
    <name evidence="1" type="ORF">GCM10009839_33510</name>
</gene>
<keyword evidence="2" id="KW-1185">Reference proteome</keyword>
<proteinExistence type="predicted"/>
<organism evidence="1 2">
    <name type="scientific">Catenulispora yoronensis</name>
    <dbReference type="NCBI Taxonomy" id="450799"/>
    <lineage>
        <taxon>Bacteria</taxon>
        <taxon>Bacillati</taxon>
        <taxon>Actinomycetota</taxon>
        <taxon>Actinomycetes</taxon>
        <taxon>Catenulisporales</taxon>
        <taxon>Catenulisporaceae</taxon>
        <taxon>Catenulispora</taxon>
    </lineage>
</organism>
<dbReference type="Proteomes" id="UP001500751">
    <property type="component" value="Unassembled WGS sequence"/>
</dbReference>